<dbReference type="GO" id="GO:0042586">
    <property type="term" value="F:peptide deformylase activity"/>
    <property type="evidence" value="ECO:0007669"/>
    <property type="project" value="UniProtKB-UniRule"/>
</dbReference>
<reference evidence="4" key="1">
    <citation type="submission" date="2016-10" db="EMBL/GenBank/DDBJ databases">
        <authorList>
            <person name="Varghese N."/>
            <person name="Submissions S."/>
        </authorList>
    </citation>
    <scope>NUCLEOTIDE SEQUENCE [LARGE SCALE GENOMIC DNA]</scope>
    <source>
        <strain evidence="4">DSM 26348</strain>
    </source>
</reference>
<keyword evidence="2" id="KW-0479">Metal-binding</keyword>
<evidence type="ECO:0000256" key="2">
    <source>
        <dbReference type="HAMAP-Rule" id="MF_00163"/>
    </source>
</evidence>
<gene>
    <name evidence="2" type="primary">def</name>
    <name evidence="3" type="ORF">SAMN05421753_116153</name>
</gene>
<comment type="cofactor">
    <cofactor evidence="2">
        <name>Fe(2+)</name>
        <dbReference type="ChEBI" id="CHEBI:29033"/>
    </cofactor>
    <text evidence="2">Binds 1 Fe(2+) ion.</text>
</comment>
<name>A0A1I3PHH3_9PLAN</name>
<accession>A0A1I3PHH3</accession>
<dbReference type="HAMAP" id="MF_00163">
    <property type="entry name" value="Pep_deformylase"/>
    <property type="match status" value="1"/>
</dbReference>
<comment type="catalytic activity">
    <reaction evidence="2">
        <text>N-terminal N-formyl-L-methionyl-[peptide] + H2O = N-terminal L-methionyl-[peptide] + formate</text>
        <dbReference type="Rhea" id="RHEA:24420"/>
        <dbReference type="Rhea" id="RHEA-COMP:10639"/>
        <dbReference type="Rhea" id="RHEA-COMP:10640"/>
        <dbReference type="ChEBI" id="CHEBI:15377"/>
        <dbReference type="ChEBI" id="CHEBI:15740"/>
        <dbReference type="ChEBI" id="CHEBI:49298"/>
        <dbReference type="ChEBI" id="CHEBI:64731"/>
        <dbReference type="EC" id="3.5.1.88"/>
    </reaction>
</comment>
<dbReference type="CDD" id="cd00487">
    <property type="entry name" value="Pep_deformylase"/>
    <property type="match status" value="1"/>
</dbReference>
<dbReference type="AlphaFoldDB" id="A0A1I3PHH3"/>
<dbReference type="RefSeq" id="WP_092054161.1">
    <property type="nucleotide sequence ID" value="NZ_FOQD01000016.1"/>
</dbReference>
<feature type="binding site" evidence="2">
    <location>
        <position position="137"/>
    </location>
    <ligand>
        <name>Fe cation</name>
        <dbReference type="ChEBI" id="CHEBI:24875"/>
    </ligand>
</feature>
<dbReference type="EC" id="3.5.1.88" evidence="2"/>
<dbReference type="Proteomes" id="UP000199518">
    <property type="component" value="Unassembled WGS sequence"/>
</dbReference>
<keyword evidence="2" id="KW-0408">Iron</keyword>
<dbReference type="OrthoDB" id="9784988at2"/>
<dbReference type="InterPro" id="IPR036821">
    <property type="entry name" value="Peptide_deformylase_sf"/>
</dbReference>
<dbReference type="EMBL" id="FOQD01000016">
    <property type="protein sequence ID" value="SFJ20797.1"/>
    <property type="molecule type" value="Genomic_DNA"/>
</dbReference>
<comment type="function">
    <text evidence="2">Removes the formyl group from the N-terminal Met of newly synthesized proteins. Requires at least a dipeptide for an efficient rate of reaction. N-terminal L-methionine is a prerequisite for activity but the enzyme has broad specificity at other positions.</text>
</comment>
<proteinExistence type="inferred from homology"/>
<evidence type="ECO:0000313" key="3">
    <source>
        <dbReference type="EMBL" id="SFJ20797.1"/>
    </source>
</evidence>
<dbReference type="NCBIfam" id="NF001159">
    <property type="entry name" value="PRK00150.1-3"/>
    <property type="match status" value="1"/>
</dbReference>
<feature type="binding site" evidence="2">
    <location>
        <position position="91"/>
    </location>
    <ligand>
        <name>Fe cation</name>
        <dbReference type="ChEBI" id="CHEBI:24875"/>
    </ligand>
</feature>
<feature type="active site" evidence="2">
    <location>
        <position position="134"/>
    </location>
</feature>
<dbReference type="Pfam" id="PF01327">
    <property type="entry name" value="Pep_deformylase"/>
    <property type="match status" value="1"/>
</dbReference>
<protein>
    <recommendedName>
        <fullName evidence="2">Peptide deformylase</fullName>
        <shortName evidence="2">PDF</shortName>
        <ecNumber evidence="2">3.5.1.88</ecNumber>
    </recommendedName>
    <alternativeName>
        <fullName evidence="2">Polypeptide deformylase</fullName>
    </alternativeName>
</protein>
<dbReference type="SUPFAM" id="SSF56420">
    <property type="entry name" value="Peptide deformylase"/>
    <property type="match status" value="1"/>
</dbReference>
<dbReference type="InterPro" id="IPR023635">
    <property type="entry name" value="Peptide_deformylase"/>
</dbReference>
<comment type="similarity">
    <text evidence="1 2">Belongs to the polypeptide deformylase family.</text>
</comment>
<keyword evidence="4" id="KW-1185">Reference proteome</keyword>
<keyword evidence="2" id="KW-0648">Protein biosynthesis</keyword>
<evidence type="ECO:0000313" key="4">
    <source>
        <dbReference type="Proteomes" id="UP000199518"/>
    </source>
</evidence>
<keyword evidence="2" id="KW-0378">Hydrolase</keyword>
<dbReference type="Gene3D" id="3.90.45.10">
    <property type="entry name" value="Peptide deformylase"/>
    <property type="match status" value="1"/>
</dbReference>
<dbReference type="NCBIfam" id="TIGR00079">
    <property type="entry name" value="pept_deformyl"/>
    <property type="match status" value="1"/>
</dbReference>
<feature type="binding site" evidence="2">
    <location>
        <position position="133"/>
    </location>
    <ligand>
        <name>Fe cation</name>
        <dbReference type="ChEBI" id="CHEBI:24875"/>
    </ligand>
</feature>
<dbReference type="PANTHER" id="PTHR10458:SF22">
    <property type="entry name" value="PEPTIDE DEFORMYLASE"/>
    <property type="match status" value="1"/>
</dbReference>
<dbReference type="PANTHER" id="PTHR10458">
    <property type="entry name" value="PEPTIDE DEFORMYLASE"/>
    <property type="match status" value="1"/>
</dbReference>
<organism evidence="3 4">
    <name type="scientific">Planctomicrobium piriforme</name>
    <dbReference type="NCBI Taxonomy" id="1576369"/>
    <lineage>
        <taxon>Bacteria</taxon>
        <taxon>Pseudomonadati</taxon>
        <taxon>Planctomycetota</taxon>
        <taxon>Planctomycetia</taxon>
        <taxon>Planctomycetales</taxon>
        <taxon>Planctomycetaceae</taxon>
        <taxon>Planctomicrobium</taxon>
    </lineage>
</organism>
<dbReference type="PRINTS" id="PR01576">
    <property type="entry name" value="PDEFORMYLASE"/>
</dbReference>
<evidence type="ECO:0000256" key="1">
    <source>
        <dbReference type="ARBA" id="ARBA00010759"/>
    </source>
</evidence>
<dbReference type="GO" id="GO:0006412">
    <property type="term" value="P:translation"/>
    <property type="evidence" value="ECO:0007669"/>
    <property type="project" value="UniProtKB-UniRule"/>
</dbReference>
<dbReference type="GO" id="GO:0046872">
    <property type="term" value="F:metal ion binding"/>
    <property type="evidence" value="ECO:0007669"/>
    <property type="project" value="UniProtKB-KW"/>
</dbReference>
<sequence>MQIVPYPHPALSFKSVDLKQIDATLRKTVGEMFDLMYEANGIGLAANQVGLPFRFFIVNLASRPEEADEEMVFLNPVLTRKRGTDLGEEGCLSLPGLYGDVRRASDLIIEAFDLNGAGFRMELDDLAARVVQHENDHLDGVLFTDRMREEGTSAKLDIKIPRFVTAWQQAQRAGHIPGDEAIRDDLKRMAQAGTVPEDFLTRPALKIATPELKD</sequence>
<dbReference type="STRING" id="1576369.SAMN05421753_116153"/>